<comment type="caution">
    <text evidence="3">The sequence shown here is derived from an EMBL/GenBank/DDBJ whole genome shotgun (WGS) entry which is preliminary data.</text>
</comment>
<gene>
    <name evidence="3" type="ORF">A3K89_12870</name>
</gene>
<evidence type="ECO:0000313" key="4">
    <source>
        <dbReference type="Proteomes" id="UP000077519"/>
    </source>
</evidence>
<protein>
    <recommendedName>
        <fullName evidence="2">Glycosyl transferase family 28 C-terminal domain-containing protein</fullName>
    </recommendedName>
</protein>
<dbReference type="Proteomes" id="UP000077519">
    <property type="component" value="Unassembled WGS sequence"/>
</dbReference>
<accession>A0A177Y6T9</accession>
<dbReference type="PANTHER" id="PTHR21015:SF22">
    <property type="entry name" value="GLYCOSYLTRANSFERASE"/>
    <property type="match status" value="1"/>
</dbReference>
<organism evidence="3 4">
    <name type="scientific">Rhodococcoides kyotonense</name>
    <dbReference type="NCBI Taxonomy" id="398843"/>
    <lineage>
        <taxon>Bacteria</taxon>
        <taxon>Bacillati</taxon>
        <taxon>Actinomycetota</taxon>
        <taxon>Actinomycetes</taxon>
        <taxon>Mycobacteriales</taxon>
        <taxon>Nocardiaceae</taxon>
        <taxon>Rhodococcoides</taxon>
    </lineage>
</organism>
<dbReference type="SUPFAM" id="SSF53756">
    <property type="entry name" value="UDP-Glycosyltransferase/glycogen phosphorylase"/>
    <property type="match status" value="1"/>
</dbReference>
<reference evidence="3 4" key="1">
    <citation type="submission" date="2016-03" db="EMBL/GenBank/DDBJ databases">
        <title>Genome sequence of Rhodococcus kyotonensis KB10.</title>
        <authorList>
            <person name="Jeong H."/>
            <person name="Hong C.E."/>
            <person name="Jo S.H."/>
            <person name="Park J.M."/>
        </authorList>
    </citation>
    <scope>NUCLEOTIDE SEQUENCE [LARGE SCALE GENOMIC DNA]</scope>
    <source>
        <strain evidence="3 4">KB10</strain>
    </source>
</reference>
<dbReference type="Pfam" id="PF04101">
    <property type="entry name" value="Glyco_tran_28_C"/>
    <property type="match status" value="1"/>
</dbReference>
<evidence type="ECO:0000313" key="3">
    <source>
        <dbReference type="EMBL" id="OAK51120.1"/>
    </source>
</evidence>
<dbReference type="RefSeq" id="WP_068431570.1">
    <property type="nucleotide sequence ID" value="NZ_LVHI01000040.1"/>
</dbReference>
<dbReference type="AlphaFoldDB" id="A0A177Y6T9"/>
<evidence type="ECO:0000259" key="2">
    <source>
        <dbReference type="Pfam" id="PF04101"/>
    </source>
</evidence>
<dbReference type="EMBL" id="LVHI01000040">
    <property type="protein sequence ID" value="OAK51120.1"/>
    <property type="molecule type" value="Genomic_DNA"/>
</dbReference>
<sequence>MIGYYAHHHGSGHVTRATSIAAASDEQFVVLSSRKRPSHSNIEWVTLPLDVDEDVTPIDPTVGGTLHWAPLGVRGLTDRMVAIADWIARMRPRVFVVDVSVEVAVFVRLLGVPVVVMAMPGERDDAPHRLAYQAATRIVAPWSQSVYDPTWLRMHADKTDYVGVVSRFAGRAHETVDDAPGVLVLGGAGGTALTARDIDDAAASDTRFDWAAVGLDASTWVDDVWPLLCSASVVVTHAGQNAIADVACAGTRAVVIPQHRPYDEQVATAAALAGSSVAVTAAQWPSAENWPRLLDDALALNPAAWKQVRQNGAAERAASAISRAVPS</sequence>
<feature type="domain" description="Glycosyl transferase family 28 C-terminal" evidence="2">
    <location>
        <begin position="209"/>
        <end position="273"/>
    </location>
</feature>
<proteinExistence type="predicted"/>
<dbReference type="GO" id="GO:0016758">
    <property type="term" value="F:hexosyltransferase activity"/>
    <property type="evidence" value="ECO:0007669"/>
    <property type="project" value="InterPro"/>
</dbReference>
<dbReference type="InterPro" id="IPR007235">
    <property type="entry name" value="Glyco_trans_28_C"/>
</dbReference>
<keyword evidence="4" id="KW-1185">Reference proteome</keyword>
<name>A0A177Y6T9_9NOCA</name>
<dbReference type="PANTHER" id="PTHR21015">
    <property type="entry name" value="UDP-N-ACETYLGLUCOSAMINE--N-ACETYLMURAMYL-(PENTAPEPTIDE) PYROPHOSPHORYL-UNDECAPRENOL N-ACETYLGLUCOSAMINE TRANSFERASE 1"/>
    <property type="match status" value="1"/>
</dbReference>
<keyword evidence="1" id="KW-0808">Transferase</keyword>
<evidence type="ECO:0000256" key="1">
    <source>
        <dbReference type="ARBA" id="ARBA00022679"/>
    </source>
</evidence>
<dbReference type="Gene3D" id="3.40.50.2000">
    <property type="entry name" value="Glycogen Phosphorylase B"/>
    <property type="match status" value="1"/>
</dbReference>